<dbReference type="Proteomes" id="UP000321393">
    <property type="component" value="Unassembled WGS sequence"/>
</dbReference>
<dbReference type="InterPro" id="IPR015947">
    <property type="entry name" value="PUA-like_sf"/>
</dbReference>
<dbReference type="SUPFAM" id="SSF88697">
    <property type="entry name" value="PUA domain-like"/>
    <property type="match status" value="1"/>
</dbReference>
<keyword evidence="1" id="KW-0472">Membrane</keyword>
<keyword evidence="1" id="KW-0812">Transmembrane</keyword>
<feature type="transmembrane region" description="Helical" evidence="1">
    <location>
        <begin position="176"/>
        <end position="198"/>
    </location>
</feature>
<accession>A0A5A7TTG9</accession>
<proteinExistence type="predicted"/>
<keyword evidence="1" id="KW-1133">Transmembrane helix</keyword>
<sequence>MQRRPCSPGLSPVELEDCLEELLKFTLQSHINGTLDVDHDLGFPTDFSSHLLNHNDRPDVSRLYKDLVSALLKSVSEASCGSLDDLEDKEECNEIAEGRAELVLKTVNFELHVQEPFFTQLKAESLDNVLPGVKTLTDGVQVYRKFYSEEKELSNGVLGIHVKKSVVQPYIILSRIISVSFLASLLFLTCIFVAMANLHKKLGPFGSRDWEM</sequence>
<evidence type="ECO:0000313" key="3">
    <source>
        <dbReference type="Proteomes" id="UP000321393"/>
    </source>
</evidence>
<organism evidence="2 3">
    <name type="scientific">Cucumis melo var. makuwa</name>
    <name type="common">Oriental melon</name>
    <dbReference type="NCBI Taxonomy" id="1194695"/>
    <lineage>
        <taxon>Eukaryota</taxon>
        <taxon>Viridiplantae</taxon>
        <taxon>Streptophyta</taxon>
        <taxon>Embryophyta</taxon>
        <taxon>Tracheophyta</taxon>
        <taxon>Spermatophyta</taxon>
        <taxon>Magnoliopsida</taxon>
        <taxon>eudicotyledons</taxon>
        <taxon>Gunneridae</taxon>
        <taxon>Pentapetalae</taxon>
        <taxon>rosids</taxon>
        <taxon>fabids</taxon>
        <taxon>Cucurbitales</taxon>
        <taxon>Cucurbitaceae</taxon>
        <taxon>Benincaseae</taxon>
        <taxon>Cucumis</taxon>
    </lineage>
</organism>
<dbReference type="STRING" id="1194695.A0A5A7TTG9"/>
<dbReference type="PANTHER" id="PTHR34204">
    <property type="entry name" value="RNA-BINDING ASCH DOMAIN PROTEIN"/>
    <property type="match status" value="1"/>
</dbReference>
<evidence type="ECO:0000313" key="2">
    <source>
        <dbReference type="EMBL" id="KAA0044519.1"/>
    </source>
</evidence>
<dbReference type="EMBL" id="SSTE01014815">
    <property type="protein sequence ID" value="KAA0044519.1"/>
    <property type="molecule type" value="Genomic_DNA"/>
</dbReference>
<protein>
    <submittedName>
        <fullName evidence="2">ASCH domain-containing protein</fullName>
    </submittedName>
</protein>
<dbReference type="OrthoDB" id="112749at2759"/>
<dbReference type="AlphaFoldDB" id="A0A5A7TTG9"/>
<gene>
    <name evidence="2" type="ORF">E6C27_scaffold46G002610</name>
</gene>
<reference evidence="2 3" key="1">
    <citation type="submission" date="2019-08" db="EMBL/GenBank/DDBJ databases">
        <title>Draft genome sequences of two oriental melons (Cucumis melo L. var makuwa).</title>
        <authorList>
            <person name="Kwon S.-Y."/>
        </authorList>
    </citation>
    <scope>NUCLEOTIDE SEQUENCE [LARGE SCALE GENOMIC DNA]</scope>
    <source>
        <strain evidence="3">cv. SW 3</strain>
        <tissue evidence="2">Leaf</tissue>
    </source>
</reference>
<comment type="caution">
    <text evidence="2">The sequence shown here is derived from an EMBL/GenBank/DDBJ whole genome shotgun (WGS) entry which is preliminary data.</text>
</comment>
<dbReference type="Gene3D" id="2.30.130.30">
    <property type="entry name" value="Hypothetical protein"/>
    <property type="match status" value="1"/>
</dbReference>
<evidence type="ECO:0000256" key="1">
    <source>
        <dbReference type="SAM" id="Phobius"/>
    </source>
</evidence>
<name>A0A5A7TTG9_CUCMM</name>
<dbReference type="PANTHER" id="PTHR34204:SF2">
    <property type="entry name" value="RNA-BINDING ASCH DOMAIN PROTEIN"/>
    <property type="match status" value="1"/>
</dbReference>